<gene>
    <name evidence="2" type="ORF">NDU88_001325</name>
</gene>
<evidence type="ECO:0000313" key="2">
    <source>
        <dbReference type="EMBL" id="KAJ1122852.1"/>
    </source>
</evidence>
<keyword evidence="3" id="KW-1185">Reference proteome</keyword>
<accession>A0AAV7P6G7</accession>
<protein>
    <submittedName>
        <fullName evidence="2">Uncharacterized protein</fullName>
    </submittedName>
</protein>
<feature type="region of interest" description="Disordered" evidence="1">
    <location>
        <begin position="55"/>
        <end position="159"/>
    </location>
</feature>
<sequence>MPNRDQPPQLQRWPSPAAATLSTRRDPLSASVVGPTGRRSFHAFKLGPAQAPLAAIKISPHTTGHTEGRGTTRTLGRCLRQNHKSGQAASPDPGTPPQAQHTAHGDRQSPPGTRLTRLSRKAGSQHQPHSAEPVPGSTAESVKGWAPQLPPQTPLHVGP</sequence>
<proteinExistence type="predicted"/>
<dbReference type="AlphaFoldDB" id="A0AAV7P6G7"/>
<evidence type="ECO:0000256" key="1">
    <source>
        <dbReference type="SAM" id="MobiDB-lite"/>
    </source>
</evidence>
<reference evidence="2" key="1">
    <citation type="journal article" date="2022" name="bioRxiv">
        <title>Sequencing and chromosome-scale assembly of the giantPleurodeles waltlgenome.</title>
        <authorList>
            <person name="Brown T."/>
            <person name="Elewa A."/>
            <person name="Iarovenko S."/>
            <person name="Subramanian E."/>
            <person name="Araus A.J."/>
            <person name="Petzold A."/>
            <person name="Susuki M."/>
            <person name="Suzuki K.-i.T."/>
            <person name="Hayashi T."/>
            <person name="Toyoda A."/>
            <person name="Oliveira C."/>
            <person name="Osipova E."/>
            <person name="Leigh N.D."/>
            <person name="Simon A."/>
            <person name="Yun M.H."/>
        </authorList>
    </citation>
    <scope>NUCLEOTIDE SEQUENCE</scope>
    <source>
        <strain evidence="2">20211129_DDA</strain>
        <tissue evidence="2">Liver</tissue>
    </source>
</reference>
<name>A0AAV7P6G7_PLEWA</name>
<dbReference type="EMBL" id="JANPWB010000011">
    <property type="protein sequence ID" value="KAJ1122852.1"/>
    <property type="molecule type" value="Genomic_DNA"/>
</dbReference>
<feature type="region of interest" description="Disordered" evidence="1">
    <location>
        <begin position="1"/>
        <end position="35"/>
    </location>
</feature>
<evidence type="ECO:0000313" key="3">
    <source>
        <dbReference type="Proteomes" id="UP001066276"/>
    </source>
</evidence>
<organism evidence="2 3">
    <name type="scientific">Pleurodeles waltl</name>
    <name type="common">Iberian ribbed newt</name>
    <dbReference type="NCBI Taxonomy" id="8319"/>
    <lineage>
        <taxon>Eukaryota</taxon>
        <taxon>Metazoa</taxon>
        <taxon>Chordata</taxon>
        <taxon>Craniata</taxon>
        <taxon>Vertebrata</taxon>
        <taxon>Euteleostomi</taxon>
        <taxon>Amphibia</taxon>
        <taxon>Batrachia</taxon>
        <taxon>Caudata</taxon>
        <taxon>Salamandroidea</taxon>
        <taxon>Salamandridae</taxon>
        <taxon>Pleurodelinae</taxon>
        <taxon>Pleurodeles</taxon>
    </lineage>
</organism>
<dbReference type="Proteomes" id="UP001066276">
    <property type="component" value="Chromosome 7"/>
</dbReference>
<comment type="caution">
    <text evidence="2">The sequence shown here is derived from an EMBL/GenBank/DDBJ whole genome shotgun (WGS) entry which is preliminary data.</text>
</comment>